<evidence type="ECO:0000313" key="4">
    <source>
        <dbReference type="Proteomes" id="UP000325315"/>
    </source>
</evidence>
<dbReference type="InterPro" id="IPR001611">
    <property type="entry name" value="Leu-rich_rpt"/>
</dbReference>
<dbReference type="OrthoDB" id="937436at2759"/>
<dbReference type="AlphaFoldDB" id="A0A5B6VTD1"/>
<reference evidence="4" key="1">
    <citation type="journal article" date="2019" name="Plant Biotechnol. J.">
        <title>Genome sequencing of the Australian wild diploid species Gossypium australe highlights disease resistance and delayed gland morphogenesis.</title>
        <authorList>
            <person name="Cai Y."/>
            <person name="Cai X."/>
            <person name="Wang Q."/>
            <person name="Wang P."/>
            <person name="Zhang Y."/>
            <person name="Cai C."/>
            <person name="Xu Y."/>
            <person name="Wang K."/>
            <person name="Zhou Z."/>
            <person name="Wang C."/>
            <person name="Geng S."/>
            <person name="Li B."/>
            <person name="Dong Q."/>
            <person name="Hou Y."/>
            <person name="Wang H."/>
            <person name="Ai P."/>
            <person name="Liu Z."/>
            <person name="Yi F."/>
            <person name="Sun M."/>
            <person name="An G."/>
            <person name="Cheng J."/>
            <person name="Zhang Y."/>
            <person name="Shi Q."/>
            <person name="Xie Y."/>
            <person name="Shi X."/>
            <person name="Chang Y."/>
            <person name="Huang F."/>
            <person name="Chen Y."/>
            <person name="Hong S."/>
            <person name="Mi L."/>
            <person name="Sun Q."/>
            <person name="Zhang L."/>
            <person name="Zhou B."/>
            <person name="Peng R."/>
            <person name="Zhang X."/>
            <person name="Liu F."/>
        </authorList>
    </citation>
    <scope>NUCLEOTIDE SEQUENCE [LARGE SCALE GENOMIC DNA]</scope>
    <source>
        <strain evidence="4">cv. PA1801</strain>
    </source>
</reference>
<keyword evidence="4" id="KW-1185">Reference proteome</keyword>
<dbReference type="SUPFAM" id="SSF52058">
    <property type="entry name" value="L domain-like"/>
    <property type="match status" value="1"/>
</dbReference>
<dbReference type="Gene3D" id="3.80.10.10">
    <property type="entry name" value="Ribonuclease Inhibitor"/>
    <property type="match status" value="1"/>
</dbReference>
<dbReference type="EMBL" id="SMMG02000005">
    <property type="protein sequence ID" value="KAA3472411.1"/>
    <property type="molecule type" value="Genomic_DNA"/>
</dbReference>
<dbReference type="InterPro" id="IPR032675">
    <property type="entry name" value="LRR_dom_sf"/>
</dbReference>
<sequence length="280" mass="32463">MGSRKSMESSGYSILQNLEENCLLERVQRDYNGSPFIDKNSVHMHDFARDMALHVKWKRIMVKARMQLKELLNGEEWSEYLEKVSLMYNFISKIPQTMNFPKFPKLTTLLLSHNSLKEIVESLFDHFPNLKILDLSDNPLKKSFSPVLKLQALKKLNVERTGLKEIPQGLEMLVNLRYLNLGCTRLLKKISTGLLSKLCWLQYLVIHSILKNSEEMRELNKLEVFEGRFCNVEMTSIDITLELTHQPPPPSPTTSTTIELLSIDSKKKMVDEEQYCLLLS</sequence>
<dbReference type="PROSITE" id="PS51450">
    <property type="entry name" value="LRR"/>
    <property type="match status" value="1"/>
</dbReference>
<evidence type="ECO:0000256" key="1">
    <source>
        <dbReference type="ARBA" id="ARBA00022614"/>
    </source>
</evidence>
<dbReference type="Proteomes" id="UP000325315">
    <property type="component" value="Unassembled WGS sequence"/>
</dbReference>
<keyword evidence="2" id="KW-0677">Repeat</keyword>
<accession>A0A5B6VTD1</accession>
<dbReference type="Pfam" id="PF13855">
    <property type="entry name" value="LRR_8"/>
    <property type="match status" value="1"/>
</dbReference>
<keyword evidence="1" id="KW-0433">Leucine-rich repeat</keyword>
<protein>
    <submittedName>
        <fullName evidence="3">Putative disease resistance protein isoform X1</fullName>
    </submittedName>
</protein>
<evidence type="ECO:0000256" key="2">
    <source>
        <dbReference type="ARBA" id="ARBA00022737"/>
    </source>
</evidence>
<gene>
    <name evidence="3" type="ORF">EPI10_022894</name>
</gene>
<comment type="caution">
    <text evidence="3">The sequence shown here is derived from an EMBL/GenBank/DDBJ whole genome shotgun (WGS) entry which is preliminary data.</text>
</comment>
<dbReference type="SMART" id="SM00369">
    <property type="entry name" value="LRR_TYP"/>
    <property type="match status" value="4"/>
</dbReference>
<evidence type="ECO:0000313" key="3">
    <source>
        <dbReference type="EMBL" id="KAA3472411.1"/>
    </source>
</evidence>
<dbReference type="InterPro" id="IPR003591">
    <property type="entry name" value="Leu-rich_rpt_typical-subtyp"/>
</dbReference>
<dbReference type="PANTHER" id="PTHR47186:SF39">
    <property type="entry name" value="NBS-LRR RESISTANCE PROTEIN ISOFORM 1"/>
    <property type="match status" value="1"/>
</dbReference>
<organism evidence="3 4">
    <name type="scientific">Gossypium australe</name>
    <dbReference type="NCBI Taxonomy" id="47621"/>
    <lineage>
        <taxon>Eukaryota</taxon>
        <taxon>Viridiplantae</taxon>
        <taxon>Streptophyta</taxon>
        <taxon>Embryophyta</taxon>
        <taxon>Tracheophyta</taxon>
        <taxon>Spermatophyta</taxon>
        <taxon>Magnoliopsida</taxon>
        <taxon>eudicotyledons</taxon>
        <taxon>Gunneridae</taxon>
        <taxon>Pentapetalae</taxon>
        <taxon>rosids</taxon>
        <taxon>malvids</taxon>
        <taxon>Malvales</taxon>
        <taxon>Malvaceae</taxon>
        <taxon>Malvoideae</taxon>
        <taxon>Gossypium</taxon>
    </lineage>
</organism>
<dbReference type="PANTHER" id="PTHR47186">
    <property type="entry name" value="LEUCINE-RICH REPEAT-CONTAINING PROTEIN 57"/>
    <property type="match status" value="1"/>
</dbReference>
<name>A0A5B6VTD1_9ROSI</name>
<proteinExistence type="predicted"/>